<sequence length="168" mass="19165">MHILGKYLGLGKSNVASWELGGKSVWTWYSKCQRQMSSTQFENPTIQTLIPSPLISNSSSRYTLPILFLTREYLLHLGINPNKQKTIYTIPYPTTHHLSPSLPFVFLYPPVRRKKSLLSTPNECYLLQGVSCTNDFCLHNSRSVVPSFILFFVSDLSSKGTCQEYSFF</sequence>
<proteinExistence type="predicted"/>
<keyword evidence="2" id="KW-1185">Reference proteome</keyword>
<evidence type="ECO:0000313" key="2">
    <source>
        <dbReference type="Proteomes" id="UP000800040"/>
    </source>
</evidence>
<dbReference type="AlphaFoldDB" id="A0A6A5KSE0"/>
<name>A0A6A5KSE0_9PLEO</name>
<organism evidence="1 2">
    <name type="scientific">Decorospora gaudefroyi</name>
    <dbReference type="NCBI Taxonomy" id="184978"/>
    <lineage>
        <taxon>Eukaryota</taxon>
        <taxon>Fungi</taxon>
        <taxon>Dikarya</taxon>
        <taxon>Ascomycota</taxon>
        <taxon>Pezizomycotina</taxon>
        <taxon>Dothideomycetes</taxon>
        <taxon>Pleosporomycetidae</taxon>
        <taxon>Pleosporales</taxon>
        <taxon>Pleosporineae</taxon>
        <taxon>Pleosporaceae</taxon>
        <taxon>Decorospora</taxon>
    </lineage>
</organism>
<reference evidence="1" key="1">
    <citation type="submission" date="2020-01" db="EMBL/GenBank/DDBJ databases">
        <authorList>
            <consortium name="DOE Joint Genome Institute"/>
            <person name="Haridas S."/>
            <person name="Albert R."/>
            <person name="Binder M."/>
            <person name="Bloem J."/>
            <person name="Labutti K."/>
            <person name="Salamov A."/>
            <person name="Andreopoulos B."/>
            <person name="Baker S.E."/>
            <person name="Barry K."/>
            <person name="Bills G."/>
            <person name="Bluhm B.H."/>
            <person name="Cannon C."/>
            <person name="Castanera R."/>
            <person name="Culley D.E."/>
            <person name="Daum C."/>
            <person name="Ezra D."/>
            <person name="Gonzalez J.B."/>
            <person name="Henrissat B."/>
            <person name="Kuo A."/>
            <person name="Liang C."/>
            <person name="Lipzen A."/>
            <person name="Lutzoni F."/>
            <person name="Magnuson J."/>
            <person name="Mondo S."/>
            <person name="Nolan M."/>
            <person name="Ohm R."/>
            <person name="Pangilinan J."/>
            <person name="Park H.-J."/>
            <person name="Ramirez L."/>
            <person name="Alfaro M."/>
            <person name="Sun H."/>
            <person name="Tritt A."/>
            <person name="Yoshinaga Y."/>
            <person name="Zwiers L.-H."/>
            <person name="Turgeon B.G."/>
            <person name="Goodwin S.B."/>
            <person name="Spatafora J.W."/>
            <person name="Crous P.W."/>
            <person name="Grigoriev I.V."/>
        </authorList>
    </citation>
    <scope>NUCLEOTIDE SEQUENCE</scope>
    <source>
        <strain evidence="1">P77</strain>
    </source>
</reference>
<dbReference type="EMBL" id="ML975246">
    <property type="protein sequence ID" value="KAF1839137.1"/>
    <property type="molecule type" value="Genomic_DNA"/>
</dbReference>
<evidence type="ECO:0000313" key="1">
    <source>
        <dbReference type="EMBL" id="KAF1839137.1"/>
    </source>
</evidence>
<dbReference type="Proteomes" id="UP000800040">
    <property type="component" value="Unassembled WGS sequence"/>
</dbReference>
<protein>
    <submittedName>
        <fullName evidence="1">Uncharacterized protein</fullName>
    </submittedName>
</protein>
<accession>A0A6A5KSE0</accession>
<gene>
    <name evidence="1" type="ORF">BDW02DRAFT_228942</name>
</gene>